<accession>A0A812UZX7</accession>
<proteinExistence type="predicted"/>
<feature type="non-terminal residue" evidence="1">
    <location>
        <position position="77"/>
    </location>
</feature>
<dbReference type="AlphaFoldDB" id="A0A812UZX7"/>
<gene>
    <name evidence="1" type="primary">GIP</name>
    <name evidence="1" type="ORF">SPIL2461_LOCUS15696</name>
</gene>
<reference evidence="1" key="1">
    <citation type="submission" date="2021-02" db="EMBL/GenBank/DDBJ databases">
        <authorList>
            <person name="Dougan E. K."/>
            <person name="Rhodes N."/>
            <person name="Thang M."/>
            <person name="Chan C."/>
        </authorList>
    </citation>
    <scope>NUCLEOTIDE SEQUENCE</scope>
</reference>
<comment type="caution">
    <text evidence="1">The sequence shown here is derived from an EMBL/GenBank/DDBJ whole genome shotgun (WGS) entry which is preliminary data.</text>
</comment>
<name>A0A812UZX7_SYMPI</name>
<evidence type="ECO:0000313" key="1">
    <source>
        <dbReference type="EMBL" id="CAE7588683.1"/>
    </source>
</evidence>
<keyword evidence="2" id="KW-1185">Reference proteome</keyword>
<evidence type="ECO:0000313" key="2">
    <source>
        <dbReference type="Proteomes" id="UP000649617"/>
    </source>
</evidence>
<feature type="non-terminal residue" evidence="1">
    <location>
        <position position="1"/>
    </location>
</feature>
<organism evidence="1 2">
    <name type="scientific">Symbiodinium pilosum</name>
    <name type="common">Dinoflagellate</name>
    <dbReference type="NCBI Taxonomy" id="2952"/>
    <lineage>
        <taxon>Eukaryota</taxon>
        <taxon>Sar</taxon>
        <taxon>Alveolata</taxon>
        <taxon>Dinophyceae</taxon>
        <taxon>Suessiales</taxon>
        <taxon>Symbiodiniaceae</taxon>
        <taxon>Symbiodinium</taxon>
    </lineage>
</organism>
<protein>
    <submittedName>
        <fullName evidence="1">GIP protein</fullName>
    </submittedName>
</protein>
<dbReference type="Proteomes" id="UP000649617">
    <property type="component" value="Unassembled WGS sequence"/>
</dbReference>
<dbReference type="EMBL" id="CAJNIZ010039293">
    <property type="protein sequence ID" value="CAE7588683.1"/>
    <property type="molecule type" value="Genomic_DNA"/>
</dbReference>
<sequence>AFVTLSTAESELVAGLDAVVALQSAEAMLSDFGITGLDKTLRVDSQSALAIAVGQGAASQGDEELEDISIPVSLNTD</sequence>